<dbReference type="AlphaFoldDB" id="A0A0L0UK31"/>
<feature type="compositionally biased region" description="Basic and acidic residues" evidence="1">
    <location>
        <begin position="85"/>
        <end position="102"/>
    </location>
</feature>
<feature type="compositionally biased region" description="Basic residues" evidence="1">
    <location>
        <begin position="47"/>
        <end position="56"/>
    </location>
</feature>
<evidence type="ECO:0000313" key="3">
    <source>
        <dbReference type="Proteomes" id="UP000054564"/>
    </source>
</evidence>
<evidence type="ECO:0000256" key="1">
    <source>
        <dbReference type="SAM" id="MobiDB-lite"/>
    </source>
</evidence>
<comment type="caution">
    <text evidence="2">The sequence shown here is derived from an EMBL/GenBank/DDBJ whole genome shotgun (WGS) entry which is preliminary data.</text>
</comment>
<name>A0A0L0UK31_9BASI</name>
<evidence type="ECO:0000313" key="2">
    <source>
        <dbReference type="EMBL" id="KNE87044.1"/>
    </source>
</evidence>
<sequence>MLYGVLRTRWTRRGDQMVTGTASTASSATAEVRPWWGRRLRWGKLGGRRGGKRWRSSPRLQWASKRARGRAGDGESTATVVGARGGERRRGGDAGLLEDRGAVGRKRGSWRSF</sequence>
<protein>
    <submittedName>
        <fullName evidence="2">Uncharacterized protein</fullName>
    </submittedName>
</protein>
<accession>A0A0L0UK31</accession>
<dbReference type="Proteomes" id="UP000054564">
    <property type="component" value="Unassembled WGS sequence"/>
</dbReference>
<reference evidence="3" key="1">
    <citation type="submission" date="2014-03" db="EMBL/GenBank/DDBJ databases">
        <title>The Genome Sequence of Puccinia striiformis f. sp. tritici PST-78.</title>
        <authorList>
            <consortium name="The Broad Institute Genome Sequencing Platform"/>
            <person name="Cuomo C."/>
            <person name="Hulbert S."/>
            <person name="Chen X."/>
            <person name="Walker B."/>
            <person name="Young S.K."/>
            <person name="Zeng Q."/>
            <person name="Gargeya S."/>
            <person name="Fitzgerald M."/>
            <person name="Haas B."/>
            <person name="Abouelleil A."/>
            <person name="Alvarado L."/>
            <person name="Arachchi H.M."/>
            <person name="Berlin A.M."/>
            <person name="Chapman S.B."/>
            <person name="Goldberg J."/>
            <person name="Griggs A."/>
            <person name="Gujja S."/>
            <person name="Hansen M."/>
            <person name="Howarth C."/>
            <person name="Imamovic A."/>
            <person name="Larimer J."/>
            <person name="McCowan C."/>
            <person name="Montmayeur A."/>
            <person name="Murphy C."/>
            <person name="Neiman D."/>
            <person name="Pearson M."/>
            <person name="Priest M."/>
            <person name="Roberts A."/>
            <person name="Saif S."/>
            <person name="Shea T."/>
            <person name="Sisk P."/>
            <person name="Sykes S."/>
            <person name="Wortman J."/>
            <person name="Nusbaum C."/>
            <person name="Birren B."/>
        </authorList>
    </citation>
    <scope>NUCLEOTIDE SEQUENCE [LARGE SCALE GENOMIC DNA]</scope>
    <source>
        <strain evidence="3">race PST-78</strain>
    </source>
</reference>
<feature type="region of interest" description="Disordered" evidence="1">
    <location>
        <begin position="47"/>
        <end position="113"/>
    </location>
</feature>
<dbReference type="EMBL" id="AJIL01007030">
    <property type="protein sequence ID" value="KNE87044.1"/>
    <property type="molecule type" value="Genomic_DNA"/>
</dbReference>
<keyword evidence="3" id="KW-1185">Reference proteome</keyword>
<proteinExistence type="predicted"/>
<organism evidence="2 3">
    <name type="scientific">Puccinia striiformis f. sp. tritici PST-78</name>
    <dbReference type="NCBI Taxonomy" id="1165861"/>
    <lineage>
        <taxon>Eukaryota</taxon>
        <taxon>Fungi</taxon>
        <taxon>Dikarya</taxon>
        <taxon>Basidiomycota</taxon>
        <taxon>Pucciniomycotina</taxon>
        <taxon>Pucciniomycetes</taxon>
        <taxon>Pucciniales</taxon>
        <taxon>Pucciniaceae</taxon>
        <taxon>Puccinia</taxon>
    </lineage>
</organism>
<gene>
    <name evidence="2" type="ORF">PSTG_19583</name>
</gene>
<feature type="compositionally biased region" description="Basic residues" evidence="1">
    <location>
        <begin position="103"/>
        <end position="113"/>
    </location>
</feature>